<dbReference type="EMBL" id="SJKB01000012">
    <property type="protein sequence ID" value="TCC56453.1"/>
    <property type="molecule type" value="Genomic_DNA"/>
</dbReference>
<dbReference type="Gene3D" id="1.10.10.10">
    <property type="entry name" value="Winged helix-like DNA-binding domain superfamily/Winged helix DNA-binding domain"/>
    <property type="match status" value="1"/>
</dbReference>
<sequence length="332" mass="36700">MPVDGEDRSPGVLRVDAETAIILREAYHKIESLYRASHYGLFDYVRAVAGKITTVDTFYVGFLHGSNRVRYPYGYDSGQYDDPASHIYGPNGQTAWLLRQRQTYRFAYDNGAALQAGVPAGDVTKRSEDAVTVPMFRPGRAGGPDELFGMMSMHSYRPNSYDDNAVRAFEWLAGMTARVLTREAEDREALRLLPAGAESPNVLTSDSVMEYLSNRIAILRALAHEAMASTDVADPARDSLGKLIKEAEQTQSELIEMMLDADDGPEQRFGLLTPTQQSVALLLADDPGNTRIATELGISVNTVKSHLRTILSKYELASRAEVAADVRRYLAR</sequence>
<evidence type="ECO:0000256" key="1">
    <source>
        <dbReference type="ARBA" id="ARBA00023125"/>
    </source>
</evidence>
<evidence type="ECO:0000313" key="4">
    <source>
        <dbReference type="Proteomes" id="UP000291144"/>
    </source>
</evidence>
<evidence type="ECO:0000259" key="2">
    <source>
        <dbReference type="PROSITE" id="PS50043"/>
    </source>
</evidence>
<protein>
    <submittedName>
        <fullName evidence="3">Helix-turn-helix transcriptional regulator</fullName>
    </submittedName>
</protein>
<name>A0A4R0K8E4_9ACTN</name>
<dbReference type="SUPFAM" id="SSF46894">
    <property type="entry name" value="C-terminal effector domain of the bipartite response regulators"/>
    <property type="match status" value="1"/>
</dbReference>
<feature type="domain" description="HTH luxR-type" evidence="2">
    <location>
        <begin position="265"/>
        <end position="330"/>
    </location>
</feature>
<dbReference type="OrthoDB" id="3804692at2"/>
<accession>A0A4R0K8E4</accession>
<dbReference type="SMART" id="SM00421">
    <property type="entry name" value="HTH_LUXR"/>
    <property type="match status" value="1"/>
</dbReference>
<dbReference type="GO" id="GO:0003677">
    <property type="term" value="F:DNA binding"/>
    <property type="evidence" value="ECO:0007669"/>
    <property type="project" value="UniProtKB-KW"/>
</dbReference>
<dbReference type="RefSeq" id="WP_131362889.1">
    <property type="nucleotide sequence ID" value="NZ_SJKB01000012.1"/>
</dbReference>
<dbReference type="InterPro" id="IPR016032">
    <property type="entry name" value="Sig_transdc_resp-reg_C-effctor"/>
</dbReference>
<comment type="caution">
    <text evidence="3">The sequence shown here is derived from an EMBL/GenBank/DDBJ whole genome shotgun (WGS) entry which is preliminary data.</text>
</comment>
<dbReference type="PANTHER" id="PTHR43214">
    <property type="entry name" value="TWO-COMPONENT RESPONSE REGULATOR"/>
    <property type="match status" value="1"/>
</dbReference>
<evidence type="ECO:0000313" key="3">
    <source>
        <dbReference type="EMBL" id="TCC56453.1"/>
    </source>
</evidence>
<gene>
    <name evidence="3" type="ORF">E0H73_32750</name>
</gene>
<reference evidence="3 4" key="1">
    <citation type="submission" date="2019-02" db="EMBL/GenBank/DDBJ databases">
        <title>Kribbella capetownensis sp. nov. and Kribbella speibonae sp. nov., isolated from soil.</title>
        <authorList>
            <person name="Curtis S.M."/>
            <person name="Norton I."/>
            <person name="Everest G.J."/>
            <person name="Meyers P.R."/>
        </authorList>
    </citation>
    <scope>NUCLEOTIDE SEQUENCE [LARGE SCALE GENOMIC DNA]</scope>
    <source>
        <strain evidence="3 4">NRRL B-24813</strain>
    </source>
</reference>
<dbReference type="PROSITE" id="PS50043">
    <property type="entry name" value="HTH_LUXR_2"/>
    <property type="match status" value="1"/>
</dbReference>
<keyword evidence="1" id="KW-0238">DNA-binding</keyword>
<organism evidence="3 4">
    <name type="scientific">Kribbella pittospori</name>
    <dbReference type="NCBI Taxonomy" id="722689"/>
    <lineage>
        <taxon>Bacteria</taxon>
        <taxon>Bacillati</taxon>
        <taxon>Actinomycetota</taxon>
        <taxon>Actinomycetes</taxon>
        <taxon>Propionibacteriales</taxon>
        <taxon>Kribbellaceae</taxon>
        <taxon>Kribbella</taxon>
    </lineage>
</organism>
<dbReference type="AlphaFoldDB" id="A0A4R0K8E4"/>
<dbReference type="InterPro" id="IPR039420">
    <property type="entry name" value="WalR-like"/>
</dbReference>
<dbReference type="InterPro" id="IPR000792">
    <property type="entry name" value="Tscrpt_reg_LuxR_C"/>
</dbReference>
<proteinExistence type="predicted"/>
<dbReference type="CDD" id="cd06170">
    <property type="entry name" value="LuxR_C_like"/>
    <property type="match status" value="1"/>
</dbReference>
<keyword evidence="4" id="KW-1185">Reference proteome</keyword>
<dbReference type="Proteomes" id="UP000291144">
    <property type="component" value="Unassembled WGS sequence"/>
</dbReference>
<dbReference type="InterPro" id="IPR036388">
    <property type="entry name" value="WH-like_DNA-bd_sf"/>
</dbReference>
<dbReference type="GO" id="GO:0006355">
    <property type="term" value="P:regulation of DNA-templated transcription"/>
    <property type="evidence" value="ECO:0007669"/>
    <property type="project" value="InterPro"/>
</dbReference>
<dbReference type="SUPFAM" id="SSF55781">
    <property type="entry name" value="GAF domain-like"/>
    <property type="match status" value="1"/>
</dbReference>
<dbReference type="Pfam" id="PF00196">
    <property type="entry name" value="GerE"/>
    <property type="match status" value="1"/>
</dbReference>